<reference evidence="4" key="1">
    <citation type="submission" date="2018-12" db="EMBL/GenBank/DDBJ databases">
        <authorList>
            <person name="Will S."/>
            <person name="Neumann-Schaal M."/>
            <person name="Henke P."/>
        </authorList>
    </citation>
    <scope>NUCLEOTIDE SEQUENCE</scope>
    <source>
        <strain evidence="4">PCC 7102</strain>
    </source>
</reference>
<dbReference type="GO" id="GO:0046813">
    <property type="term" value="P:receptor-mediated virion attachment to host cell"/>
    <property type="evidence" value="ECO:0007669"/>
    <property type="project" value="TreeGrafter"/>
</dbReference>
<evidence type="ECO:0000256" key="1">
    <source>
        <dbReference type="ARBA" id="ARBA00022737"/>
    </source>
</evidence>
<keyword evidence="1" id="KW-0677">Repeat</keyword>
<evidence type="ECO:0000256" key="2">
    <source>
        <dbReference type="ARBA" id="ARBA00022803"/>
    </source>
</evidence>
<reference evidence="4" key="2">
    <citation type="journal article" date="2019" name="Genome Biol. Evol.">
        <title>Day and night: Metabolic profiles and evolutionary relationships of six axenic non-marine cyanobacteria.</title>
        <authorList>
            <person name="Will S.E."/>
            <person name="Henke P."/>
            <person name="Boedeker C."/>
            <person name="Huang S."/>
            <person name="Brinkmann H."/>
            <person name="Rohde M."/>
            <person name="Jarek M."/>
            <person name="Friedl T."/>
            <person name="Seufert S."/>
            <person name="Schumacher M."/>
            <person name="Overmann J."/>
            <person name="Neumann-Schaal M."/>
            <person name="Petersen J."/>
        </authorList>
    </citation>
    <scope>NUCLEOTIDE SEQUENCE [LARGE SCALE GENOMIC DNA]</scope>
    <source>
        <strain evidence="4">PCC 7102</strain>
    </source>
</reference>
<dbReference type="PANTHER" id="PTHR44858:SF1">
    <property type="entry name" value="UDP-N-ACETYLGLUCOSAMINE--PEPTIDE N-ACETYLGLUCOSAMINYLTRANSFERASE SPINDLY-RELATED"/>
    <property type="match status" value="1"/>
</dbReference>
<evidence type="ECO:0000256" key="3">
    <source>
        <dbReference type="PROSITE-ProRule" id="PRU00339"/>
    </source>
</evidence>
<dbReference type="InterPro" id="IPR011990">
    <property type="entry name" value="TPR-like_helical_dom_sf"/>
</dbReference>
<gene>
    <name evidence="4" type="ORF">DSM106972_031680</name>
</gene>
<dbReference type="SUPFAM" id="SSF48452">
    <property type="entry name" value="TPR-like"/>
    <property type="match status" value="2"/>
</dbReference>
<dbReference type="Pfam" id="PF13414">
    <property type="entry name" value="TPR_11"/>
    <property type="match status" value="1"/>
</dbReference>
<dbReference type="Pfam" id="PF13432">
    <property type="entry name" value="TPR_16"/>
    <property type="match status" value="1"/>
</dbReference>
<organism evidence="4 5">
    <name type="scientific">Dulcicalothrix desertica PCC 7102</name>
    <dbReference type="NCBI Taxonomy" id="232991"/>
    <lineage>
        <taxon>Bacteria</taxon>
        <taxon>Bacillati</taxon>
        <taxon>Cyanobacteriota</taxon>
        <taxon>Cyanophyceae</taxon>
        <taxon>Nostocales</taxon>
        <taxon>Calotrichaceae</taxon>
        <taxon>Dulcicalothrix</taxon>
    </lineage>
</organism>
<dbReference type="Gene3D" id="1.25.40.10">
    <property type="entry name" value="Tetratricopeptide repeat domain"/>
    <property type="match status" value="3"/>
</dbReference>
<evidence type="ECO:0000313" key="4">
    <source>
        <dbReference type="EMBL" id="RUT05962.1"/>
    </source>
</evidence>
<proteinExistence type="predicted"/>
<dbReference type="EMBL" id="RSCL01000007">
    <property type="protein sequence ID" value="RUT05962.1"/>
    <property type="molecule type" value="Genomic_DNA"/>
</dbReference>
<dbReference type="PROSITE" id="PS50005">
    <property type="entry name" value="TPR"/>
    <property type="match status" value="5"/>
</dbReference>
<sequence>MAEKYKRVSPVRDVFTSFLKGKLGEELVKERLAGFITEVDYEQHLGGDGNVDFTLTANPLIGVEVKSRCGSFDSVKWSVTSEEVAKNAVIVCVLIQEKINEAQSEYNLVLAGFLPTAMIKLKTGRISFGIQQLMYGGGLVCYLEQLLSNSGSSLATYHSNRDKLPVYQYISSGEQGKYEHESDSQHSSESLVHLYIQNGDDSFQRANYEAAIIAYNGALKIDANNAEVYYKIAAAKYQFGDYEGAIYSCQQAVNINPNYLKAYQRSGLARYQIGDCEGAIVDFTQAIRINPHDAFAYLNRAYARSHLGDNQGAIEDYTQAIKLNPDANINLPAEITPITTTEVTPNTSEEFKTRGNSRYEVGDYTGAVADYTETIKLNISDADAYFNRANAKYENGDFRGAVEDYTQVIKINPLDAEAYFYRGDVNSELGDKQAAVEDFKKAVDLYYSEGKLVEYRNVRERILDIEIEASIDSLNF</sequence>
<keyword evidence="5" id="KW-1185">Reference proteome</keyword>
<dbReference type="SMART" id="SM00028">
    <property type="entry name" value="TPR"/>
    <property type="match status" value="7"/>
</dbReference>
<feature type="repeat" description="TPR" evidence="3">
    <location>
        <begin position="416"/>
        <end position="449"/>
    </location>
</feature>
<dbReference type="Proteomes" id="UP000271624">
    <property type="component" value="Unassembled WGS sequence"/>
</dbReference>
<dbReference type="InterPro" id="IPR050498">
    <property type="entry name" value="Ycf3"/>
</dbReference>
<feature type="repeat" description="TPR" evidence="3">
    <location>
        <begin position="382"/>
        <end position="415"/>
    </location>
</feature>
<protein>
    <submittedName>
        <fullName evidence="4">Uncharacterized protein</fullName>
    </submittedName>
</protein>
<dbReference type="PANTHER" id="PTHR44858">
    <property type="entry name" value="TETRATRICOPEPTIDE REPEAT PROTEIN 6"/>
    <property type="match status" value="1"/>
</dbReference>
<name>A0A3S1CPG2_9CYAN</name>
<dbReference type="InterPro" id="IPR019734">
    <property type="entry name" value="TPR_rpt"/>
</dbReference>
<dbReference type="GO" id="GO:0009279">
    <property type="term" value="C:cell outer membrane"/>
    <property type="evidence" value="ECO:0007669"/>
    <property type="project" value="TreeGrafter"/>
</dbReference>
<keyword evidence="2 3" id="KW-0802">TPR repeat</keyword>
<accession>A0A3S1CPG2</accession>
<dbReference type="AlphaFoldDB" id="A0A3S1CPG2"/>
<dbReference type="Pfam" id="PF00515">
    <property type="entry name" value="TPR_1"/>
    <property type="match status" value="1"/>
</dbReference>
<feature type="repeat" description="TPR" evidence="3">
    <location>
        <begin position="260"/>
        <end position="293"/>
    </location>
</feature>
<dbReference type="PROSITE" id="PS50293">
    <property type="entry name" value="TPR_REGION"/>
    <property type="match status" value="1"/>
</dbReference>
<feature type="repeat" description="TPR" evidence="3">
    <location>
        <begin position="226"/>
        <end position="259"/>
    </location>
</feature>
<evidence type="ECO:0000313" key="5">
    <source>
        <dbReference type="Proteomes" id="UP000271624"/>
    </source>
</evidence>
<feature type="repeat" description="TPR" evidence="3">
    <location>
        <begin position="294"/>
        <end position="327"/>
    </location>
</feature>
<comment type="caution">
    <text evidence="4">The sequence shown here is derived from an EMBL/GenBank/DDBJ whole genome shotgun (WGS) entry which is preliminary data.</text>
</comment>